<evidence type="ECO:0000313" key="1">
    <source>
        <dbReference type="EMBL" id="MBS0126553.1"/>
    </source>
</evidence>
<dbReference type="Proteomes" id="UP000681356">
    <property type="component" value="Unassembled WGS sequence"/>
</dbReference>
<dbReference type="EMBL" id="JAGTUU010000010">
    <property type="protein sequence ID" value="MBS0126553.1"/>
    <property type="molecule type" value="Genomic_DNA"/>
</dbReference>
<accession>A0A8J7WK71</accession>
<evidence type="ECO:0000313" key="2">
    <source>
        <dbReference type="Proteomes" id="UP000681356"/>
    </source>
</evidence>
<protein>
    <submittedName>
        <fullName evidence="1">XRE family transcriptional regulator</fullName>
    </submittedName>
</protein>
<keyword evidence="2" id="KW-1185">Reference proteome</keyword>
<reference evidence="1" key="1">
    <citation type="submission" date="2021-04" db="EMBL/GenBank/DDBJ databases">
        <authorList>
            <person name="Yoon J."/>
        </authorList>
    </citation>
    <scope>NUCLEOTIDE SEQUENCE</scope>
    <source>
        <strain evidence="1">KMU-90</strain>
    </source>
</reference>
<organism evidence="1 2">
    <name type="scientific">Thetidibacter halocola</name>
    <dbReference type="NCBI Taxonomy" id="2827239"/>
    <lineage>
        <taxon>Bacteria</taxon>
        <taxon>Pseudomonadati</taxon>
        <taxon>Pseudomonadota</taxon>
        <taxon>Alphaproteobacteria</taxon>
        <taxon>Rhodobacterales</taxon>
        <taxon>Roseobacteraceae</taxon>
        <taxon>Thetidibacter</taxon>
    </lineage>
</organism>
<proteinExistence type="predicted"/>
<comment type="caution">
    <text evidence="1">The sequence shown here is derived from an EMBL/GenBank/DDBJ whole genome shotgun (WGS) entry which is preliminary data.</text>
</comment>
<dbReference type="AlphaFoldDB" id="A0A8J7WK71"/>
<gene>
    <name evidence="1" type="ORF">KB874_20950</name>
</gene>
<sequence length="121" mass="13261">MYLDRRIAKLKPAKTQSQIAADPEIPNPNMVAMIKTGASKLALDCVPSMARALKLEPAYLMHMAIEGLIAGNVAQEGIAVFGTLVIENETTWLEALREVSNETDPRLTARAWKLLFAVAVR</sequence>
<name>A0A8J7WK71_9RHOB</name>